<comment type="caution">
    <text evidence="3">The sequence shown here is derived from an EMBL/GenBank/DDBJ whole genome shotgun (WGS) entry which is preliminary data.</text>
</comment>
<evidence type="ECO:0000256" key="1">
    <source>
        <dbReference type="SAM" id="MobiDB-lite"/>
    </source>
</evidence>
<name>A0ABU5CKA8_9BACI</name>
<feature type="signal peptide" evidence="2">
    <location>
        <begin position="1"/>
        <end position="20"/>
    </location>
</feature>
<feature type="compositionally biased region" description="Low complexity" evidence="1">
    <location>
        <begin position="39"/>
        <end position="48"/>
    </location>
</feature>
<gene>
    <name evidence="3" type="ORF">P5G51_016760</name>
</gene>
<keyword evidence="4" id="KW-1185">Reference proteome</keyword>
<feature type="chain" id="PRO_5045844084" description="Lipoprotein" evidence="2">
    <location>
        <begin position="21"/>
        <end position="289"/>
    </location>
</feature>
<evidence type="ECO:0000313" key="4">
    <source>
        <dbReference type="Proteomes" id="UP001228376"/>
    </source>
</evidence>
<evidence type="ECO:0008006" key="5">
    <source>
        <dbReference type="Google" id="ProtNLM"/>
    </source>
</evidence>
<keyword evidence="2" id="KW-0732">Signal</keyword>
<feature type="compositionally biased region" description="Polar residues" evidence="1">
    <location>
        <begin position="86"/>
        <end position="100"/>
    </location>
</feature>
<evidence type="ECO:0000313" key="3">
    <source>
        <dbReference type="EMBL" id="MDY0406789.1"/>
    </source>
</evidence>
<organism evidence="3 4">
    <name type="scientific">Tigheibacillus jepli</name>
    <dbReference type="NCBI Taxonomy" id="3035914"/>
    <lineage>
        <taxon>Bacteria</taxon>
        <taxon>Bacillati</taxon>
        <taxon>Bacillota</taxon>
        <taxon>Bacilli</taxon>
        <taxon>Bacillales</taxon>
        <taxon>Bacillaceae</taxon>
        <taxon>Tigheibacillus</taxon>
    </lineage>
</organism>
<evidence type="ECO:0000256" key="2">
    <source>
        <dbReference type="SAM" id="SignalP"/>
    </source>
</evidence>
<accession>A0ABU5CKA8</accession>
<dbReference type="PROSITE" id="PS51257">
    <property type="entry name" value="PROKAR_LIPOPROTEIN"/>
    <property type="match status" value="1"/>
</dbReference>
<dbReference type="Proteomes" id="UP001228376">
    <property type="component" value="Unassembled WGS sequence"/>
</dbReference>
<reference evidence="3 4" key="1">
    <citation type="submission" date="2023-10" db="EMBL/GenBank/DDBJ databases">
        <title>179-bfca-hs.</title>
        <authorList>
            <person name="Miliotis G."/>
            <person name="Sengupta P."/>
            <person name="Hameed A."/>
            <person name="Chuvochina M."/>
            <person name="Mcdonagh F."/>
            <person name="Simpson A.C."/>
            <person name="Singh N.K."/>
            <person name="Rekha P.D."/>
            <person name="Raman K."/>
            <person name="Hugenholtz P."/>
            <person name="Venkateswaran K."/>
        </authorList>
    </citation>
    <scope>NUCLEOTIDE SEQUENCE [LARGE SCALE GENOMIC DNA]</scope>
    <source>
        <strain evidence="3 4">179-BFC-A-HS</strain>
    </source>
</reference>
<dbReference type="RefSeq" id="WP_320385073.1">
    <property type="nucleotide sequence ID" value="NZ_JAROCA020000002.1"/>
</dbReference>
<protein>
    <recommendedName>
        <fullName evidence="5">Lipoprotein</fullName>
    </recommendedName>
</protein>
<dbReference type="EMBL" id="JAROCA020000002">
    <property type="protein sequence ID" value="MDY0406789.1"/>
    <property type="molecule type" value="Genomic_DNA"/>
</dbReference>
<sequence>MMKRKIFLLCAALIGVVLLASCASHDNSQTSKAHNAVTSSDKNNSSNADKMKDKQAGKENTDSNDQSSDKPKEDQYENDHSKAEAGTSNGSDENQPANLSNQLKMNDTNIKLPAIFPINGNVTPTIRKNTPSVYSIDYRTNSNKDVASFTGTLYHSADEAKHNMDEFMNGKTVPKRDDTATDLGHGIEGYGEGTAGHAHFGWKEGNWTMSITSVSADKMDNPAIARKMVDYLESHSLPAPKDKGMVFVNYPNGGNYVNVAIRWQENKMVYQLKTSEVPLDALKMAVSVK</sequence>
<feature type="compositionally biased region" description="Polar residues" evidence="1">
    <location>
        <begin position="26"/>
        <end position="38"/>
    </location>
</feature>
<feature type="compositionally biased region" description="Basic and acidic residues" evidence="1">
    <location>
        <begin position="49"/>
        <end position="83"/>
    </location>
</feature>
<feature type="region of interest" description="Disordered" evidence="1">
    <location>
        <begin position="26"/>
        <end position="100"/>
    </location>
</feature>
<proteinExistence type="predicted"/>